<evidence type="ECO:0000256" key="11">
    <source>
        <dbReference type="PROSITE-ProRule" id="PRU00228"/>
    </source>
</evidence>
<dbReference type="PANTHER" id="PTHR20930">
    <property type="entry name" value="OVARIAN CARCINOMA ANTIGEN CA125-RELATED"/>
    <property type="match status" value="1"/>
</dbReference>
<evidence type="ECO:0000259" key="14">
    <source>
        <dbReference type="PROSITE" id="PS50135"/>
    </source>
</evidence>
<feature type="compositionally biased region" description="Low complexity" evidence="12">
    <location>
        <begin position="95"/>
        <end position="110"/>
    </location>
</feature>
<dbReference type="GO" id="GO:0015031">
    <property type="term" value="P:protein transport"/>
    <property type="evidence" value="ECO:0007669"/>
    <property type="project" value="UniProtKB-KW"/>
</dbReference>
<dbReference type="SMART" id="SM00666">
    <property type="entry name" value="PB1"/>
    <property type="match status" value="1"/>
</dbReference>
<protein>
    <recommendedName>
        <fullName evidence="18">ZZ-type domain-containing protein</fullName>
    </recommendedName>
</protein>
<dbReference type="SUPFAM" id="SSF57850">
    <property type="entry name" value="RING/U-box"/>
    <property type="match status" value="1"/>
</dbReference>
<dbReference type="InterPro" id="IPR013783">
    <property type="entry name" value="Ig-like_fold"/>
</dbReference>
<dbReference type="GO" id="GO:0008270">
    <property type="term" value="F:zinc ion binding"/>
    <property type="evidence" value="ECO:0007669"/>
    <property type="project" value="UniProtKB-KW"/>
</dbReference>
<evidence type="ECO:0000256" key="3">
    <source>
        <dbReference type="ARBA" id="ARBA00022448"/>
    </source>
</evidence>
<dbReference type="Pfam" id="PF16158">
    <property type="entry name" value="N_BRCA1_IG"/>
    <property type="match status" value="1"/>
</dbReference>
<dbReference type="PANTHER" id="PTHR20930:SF0">
    <property type="entry name" value="PROTEIN ILRUN"/>
    <property type="match status" value="1"/>
</dbReference>
<dbReference type="GO" id="GO:0006914">
    <property type="term" value="P:autophagy"/>
    <property type="evidence" value="ECO:0007669"/>
    <property type="project" value="UniProtKB-KW"/>
</dbReference>
<feature type="region of interest" description="Disordered" evidence="12">
    <location>
        <begin position="90"/>
        <end position="113"/>
    </location>
</feature>
<evidence type="ECO:0000256" key="10">
    <source>
        <dbReference type="ARBA" id="ARBA00023329"/>
    </source>
</evidence>
<dbReference type="CDD" id="cd14947">
    <property type="entry name" value="NBR1_like"/>
    <property type="match status" value="1"/>
</dbReference>
<dbReference type="SUPFAM" id="SSF54277">
    <property type="entry name" value="CAD &amp; PB1 domains"/>
    <property type="match status" value="1"/>
</dbReference>
<feature type="domain" description="ZZ-type" evidence="14">
    <location>
        <begin position="399"/>
        <end position="449"/>
    </location>
</feature>
<evidence type="ECO:0000256" key="8">
    <source>
        <dbReference type="ARBA" id="ARBA00022927"/>
    </source>
</evidence>
<keyword evidence="7" id="KW-0862">Zinc</keyword>
<feature type="compositionally biased region" description="Polar residues" evidence="12">
    <location>
        <begin position="174"/>
        <end position="190"/>
    </location>
</feature>
<feature type="region of interest" description="Disordered" evidence="12">
    <location>
        <begin position="291"/>
        <end position="321"/>
    </location>
</feature>
<comment type="subcellular location">
    <subcellularLocation>
        <location evidence="2">Cytoplasmic vesicle</location>
        <location evidence="2">Autophagosome</location>
    </subcellularLocation>
    <subcellularLocation>
        <location evidence="1">Vacuole</location>
    </subcellularLocation>
</comment>
<gene>
    <name evidence="16" type="ORF">F0562_023369</name>
</gene>
<feature type="domain" description="PB1" evidence="15">
    <location>
        <begin position="4"/>
        <end position="89"/>
    </location>
</feature>
<keyword evidence="17" id="KW-1185">Reference proteome</keyword>
<evidence type="ECO:0000256" key="4">
    <source>
        <dbReference type="ARBA" id="ARBA00022554"/>
    </source>
</evidence>
<dbReference type="CDD" id="cd06398">
    <property type="entry name" value="PB1_Joka2"/>
    <property type="match status" value="1"/>
</dbReference>
<keyword evidence="5" id="KW-0479">Metal-binding</keyword>
<dbReference type="EMBL" id="CM018035">
    <property type="protein sequence ID" value="KAA8542217.1"/>
    <property type="molecule type" value="Genomic_DNA"/>
</dbReference>
<keyword evidence="6 11" id="KW-0863">Zinc-finger</keyword>
<evidence type="ECO:0000256" key="9">
    <source>
        <dbReference type="ARBA" id="ARBA00023006"/>
    </source>
</evidence>
<dbReference type="InterPro" id="IPR015940">
    <property type="entry name" value="UBA"/>
</dbReference>
<dbReference type="OrthoDB" id="661148at2759"/>
<dbReference type="InterPro" id="IPR032350">
    <property type="entry name" value="Nbr1_FW"/>
</dbReference>
<dbReference type="FunFam" id="1.10.8.10:FF:000085">
    <property type="entry name" value="protein NBR1 homolog"/>
    <property type="match status" value="1"/>
</dbReference>
<evidence type="ECO:0008006" key="18">
    <source>
        <dbReference type="Google" id="ProtNLM"/>
    </source>
</evidence>
<evidence type="ECO:0000256" key="5">
    <source>
        <dbReference type="ARBA" id="ARBA00022723"/>
    </source>
</evidence>
<dbReference type="PROSITE" id="PS50030">
    <property type="entry name" value="UBA"/>
    <property type="match status" value="2"/>
</dbReference>
<keyword evidence="10" id="KW-0968">Cytoplasmic vesicle</keyword>
<reference evidence="16 17" key="1">
    <citation type="submission" date="2019-09" db="EMBL/GenBank/DDBJ databases">
        <title>A chromosome-level genome assembly of the Chinese tupelo Nyssa sinensis.</title>
        <authorList>
            <person name="Yang X."/>
            <person name="Kang M."/>
            <person name="Yang Y."/>
            <person name="Xiong H."/>
            <person name="Wang M."/>
            <person name="Zhang Z."/>
            <person name="Wang Z."/>
            <person name="Wu H."/>
            <person name="Ma T."/>
            <person name="Liu J."/>
            <person name="Xi Z."/>
        </authorList>
    </citation>
    <scope>NUCLEOTIDE SEQUENCE [LARGE SCALE GENOMIC DNA]</scope>
    <source>
        <strain evidence="16">J267</strain>
        <tissue evidence="16">Leaf</tissue>
    </source>
</reference>
<proteinExistence type="predicted"/>
<organism evidence="16 17">
    <name type="scientific">Nyssa sinensis</name>
    <dbReference type="NCBI Taxonomy" id="561372"/>
    <lineage>
        <taxon>Eukaryota</taxon>
        <taxon>Viridiplantae</taxon>
        <taxon>Streptophyta</taxon>
        <taxon>Embryophyta</taxon>
        <taxon>Tracheophyta</taxon>
        <taxon>Spermatophyta</taxon>
        <taxon>Magnoliopsida</taxon>
        <taxon>eudicotyledons</taxon>
        <taxon>Gunneridae</taxon>
        <taxon>Pentapetalae</taxon>
        <taxon>asterids</taxon>
        <taxon>Cornales</taxon>
        <taxon>Nyssaceae</taxon>
        <taxon>Nyssa</taxon>
    </lineage>
</organism>
<keyword evidence="4" id="KW-0926">Vacuole</keyword>
<dbReference type="Gene3D" id="3.30.60.90">
    <property type="match status" value="1"/>
</dbReference>
<evidence type="ECO:0000256" key="1">
    <source>
        <dbReference type="ARBA" id="ARBA00004116"/>
    </source>
</evidence>
<evidence type="ECO:0000313" key="16">
    <source>
        <dbReference type="EMBL" id="KAA8542217.1"/>
    </source>
</evidence>
<dbReference type="SUPFAM" id="SSF46934">
    <property type="entry name" value="UBA-like"/>
    <property type="match status" value="1"/>
</dbReference>
<dbReference type="GO" id="GO:0005776">
    <property type="term" value="C:autophagosome"/>
    <property type="evidence" value="ECO:0007669"/>
    <property type="project" value="UniProtKB-SubCell"/>
</dbReference>
<dbReference type="InterPro" id="IPR056893">
    <property type="entry name" value="UBA_Nbr1_C"/>
</dbReference>
<feature type="domain" description="UBA" evidence="13">
    <location>
        <begin position="754"/>
        <end position="792"/>
    </location>
</feature>
<feature type="compositionally biased region" description="Basic and acidic residues" evidence="12">
    <location>
        <begin position="217"/>
        <end position="228"/>
    </location>
</feature>
<dbReference type="PROSITE" id="PS50135">
    <property type="entry name" value="ZF_ZZ_2"/>
    <property type="match status" value="1"/>
</dbReference>
<dbReference type="Proteomes" id="UP000325577">
    <property type="component" value="Linkage Group LG12"/>
</dbReference>
<keyword evidence="3" id="KW-0813">Transport</keyword>
<feature type="domain" description="UBA" evidence="13">
    <location>
        <begin position="788"/>
        <end position="837"/>
    </location>
</feature>
<keyword evidence="8" id="KW-0653">Protein transport</keyword>
<dbReference type="Gene3D" id="1.10.8.10">
    <property type="entry name" value="DNA helicase RuvA subunit, C-terminal domain"/>
    <property type="match status" value="2"/>
</dbReference>
<dbReference type="Gene3D" id="3.10.20.90">
    <property type="entry name" value="Phosphatidylinositol 3-kinase Catalytic Subunit, Chain A, domain 1"/>
    <property type="match status" value="1"/>
</dbReference>
<feature type="region of interest" description="Disordered" evidence="12">
    <location>
        <begin position="174"/>
        <end position="231"/>
    </location>
</feature>
<dbReference type="InterPro" id="IPR000433">
    <property type="entry name" value="Znf_ZZ"/>
</dbReference>
<dbReference type="CDD" id="cd14319">
    <property type="entry name" value="UBA_NBR1"/>
    <property type="match status" value="1"/>
</dbReference>
<evidence type="ECO:0000256" key="2">
    <source>
        <dbReference type="ARBA" id="ARBA00004419"/>
    </source>
</evidence>
<dbReference type="Pfam" id="PF00564">
    <property type="entry name" value="PB1"/>
    <property type="match status" value="1"/>
</dbReference>
<accession>A0A5J5BK67</accession>
<evidence type="ECO:0000259" key="13">
    <source>
        <dbReference type="PROSITE" id="PS50030"/>
    </source>
</evidence>
<dbReference type="Pfam" id="PF00569">
    <property type="entry name" value="ZZ"/>
    <property type="match status" value="1"/>
</dbReference>
<dbReference type="FunFam" id="2.60.40.10:FF:000199">
    <property type="entry name" value="next to BRCA1 gene 1 protein-like"/>
    <property type="match status" value="1"/>
</dbReference>
<evidence type="ECO:0000256" key="7">
    <source>
        <dbReference type="ARBA" id="ARBA00022833"/>
    </source>
</evidence>
<dbReference type="SMART" id="SM00291">
    <property type="entry name" value="ZnF_ZZ"/>
    <property type="match status" value="1"/>
</dbReference>
<evidence type="ECO:0000259" key="15">
    <source>
        <dbReference type="PROSITE" id="PS51745"/>
    </source>
</evidence>
<keyword evidence="9" id="KW-0072">Autophagy</keyword>
<name>A0A5J5BK67_9ASTE</name>
<dbReference type="InterPro" id="IPR000270">
    <property type="entry name" value="PB1_dom"/>
</dbReference>
<dbReference type="InterPro" id="IPR043145">
    <property type="entry name" value="Znf_ZZ_sf"/>
</dbReference>
<dbReference type="GO" id="GO:0031410">
    <property type="term" value="C:cytoplasmic vesicle"/>
    <property type="evidence" value="ECO:0007669"/>
    <property type="project" value="UniProtKB-KW"/>
</dbReference>
<evidence type="ECO:0000256" key="12">
    <source>
        <dbReference type="SAM" id="MobiDB-lite"/>
    </source>
</evidence>
<dbReference type="InterPro" id="IPR009060">
    <property type="entry name" value="UBA-like_sf"/>
</dbReference>
<sequence length="840" mass="91792">MESSIVIKVKYGDTLRRFGARLDENEQLDLDMGQLREKVLSLFNFAPDADLTFTYIDEDGDLVTLVDEEDLLDVVRQGLNPLRVTVTLNTEKSGRTYSRSSGSSTPMRSPRVQHPFPTSVAEILKSVPEPFREAVSKLSLDLASKAESSAPGLAELVDSFSKMGQYYLNPVSEFQPTTESSTQSGASGSTMGAPVTAKGPEAPKDYEATSEGLPNAKLEEPTPKKNTEVDCGDMPAPGSLNLNVDLSGDSFPYGSSKCVYVGDKKKDLKKLGECHLSGKSVAFASVNPTPVAPSLPAGDNNEEMKTREGGKSASVGASTSSCKLDSQTTDLGGGMSKHISSDFGNSSVSHLDLNPFNECPFTGMPLASDSALPNTVFAPRGHSFKRSYNHSDGMGNNFHRGVRCDGCGVHPITVPWFKSKVKKDYDLCSICFSEMGNEDDYIKIDRPVSLRHPWSYKGLYEPMHSRRRPPTLPHVLRGCGMKHSRPKLDSRFIRDVNVLDGTVMAPSTPFTKIWRMRNNGTIVWPQGTQLVWIGGDRLSNNLSVEVEIPVNGLPADKELDIAVDFTAPQLPGRYISYWRMASPAGQKFGQRVWVLIQVDASLRDSFGDNYHGLNLNLPPESNGMIVPERDFSDGPLDDFLLETGNSKRTTESVQPTVDEQDDPFLNIPINDTLLVGGGSSIPVLPRAPSFPVPPRAPSLLVGGAPSIPLPPRAPSSVSYPIIDFTDVALTAPSPVPYSVTNAPPLAQEVSENNDMEETLLRELEEMGFKQIDLNKEILRMNEYNLEQSVDDLCGVAGWDPILEELQEMGFCDKEKNKRLLKKNNGSIKRVVMDLVAGEKA</sequence>
<dbReference type="AlphaFoldDB" id="A0A5J5BK67"/>
<dbReference type="InterPro" id="IPR053793">
    <property type="entry name" value="PB1-like"/>
</dbReference>
<dbReference type="PROSITE" id="PS51745">
    <property type="entry name" value="PB1"/>
    <property type="match status" value="1"/>
</dbReference>
<dbReference type="Pfam" id="PF24932">
    <property type="entry name" value="UBA_NBR1_C"/>
    <property type="match status" value="2"/>
</dbReference>
<dbReference type="Gene3D" id="2.60.40.10">
    <property type="entry name" value="Immunoglobulins"/>
    <property type="match status" value="1"/>
</dbReference>
<evidence type="ECO:0000256" key="6">
    <source>
        <dbReference type="ARBA" id="ARBA00022771"/>
    </source>
</evidence>
<evidence type="ECO:0000313" key="17">
    <source>
        <dbReference type="Proteomes" id="UP000325577"/>
    </source>
</evidence>